<reference evidence="1 2" key="1">
    <citation type="submission" date="2023-11" db="EMBL/GenBank/DDBJ databases">
        <title>Lentzea sokolovensis, sp. nov., Lentzea kristufkii, sp. nov., and Lentzea miocenensis, sp. nov., rare actinobacteria from Sokolov Coal Basin, Miocene lacustrine sediment, Czech Republic.</title>
        <authorList>
            <person name="Lara A."/>
            <person name="Kotroba L."/>
            <person name="Nouioui I."/>
            <person name="Neumann-Schaal M."/>
            <person name="Mast Y."/>
            <person name="Chronakova A."/>
        </authorList>
    </citation>
    <scope>NUCLEOTIDE SEQUENCE [LARGE SCALE GENOMIC DNA]</scope>
    <source>
        <strain evidence="1 2">BCCO 10_0798</strain>
    </source>
</reference>
<dbReference type="RefSeq" id="WP_319984389.1">
    <property type="nucleotide sequence ID" value="NZ_JAXAVV010000005.1"/>
</dbReference>
<evidence type="ECO:0008006" key="3">
    <source>
        <dbReference type="Google" id="ProtNLM"/>
    </source>
</evidence>
<organism evidence="1 2">
    <name type="scientific">Lentzea kristufekii</name>
    <dbReference type="NCBI Taxonomy" id="3095430"/>
    <lineage>
        <taxon>Bacteria</taxon>
        <taxon>Bacillati</taxon>
        <taxon>Actinomycetota</taxon>
        <taxon>Actinomycetes</taxon>
        <taxon>Pseudonocardiales</taxon>
        <taxon>Pseudonocardiaceae</taxon>
        <taxon>Lentzea</taxon>
    </lineage>
</organism>
<gene>
    <name evidence="1" type="ORF">SK571_13575</name>
</gene>
<protein>
    <recommendedName>
        <fullName evidence="3">Helix-turn-helix domain-containing protein</fullName>
    </recommendedName>
</protein>
<accession>A0ABU4TRF6</accession>
<evidence type="ECO:0000313" key="1">
    <source>
        <dbReference type="EMBL" id="MDX8050416.1"/>
    </source>
</evidence>
<proteinExistence type="predicted"/>
<evidence type="ECO:0000313" key="2">
    <source>
        <dbReference type="Proteomes" id="UP001271792"/>
    </source>
</evidence>
<keyword evidence="2" id="KW-1185">Reference proteome</keyword>
<dbReference type="Proteomes" id="UP001271792">
    <property type="component" value="Unassembled WGS sequence"/>
</dbReference>
<name>A0ABU4TRF6_9PSEU</name>
<comment type="caution">
    <text evidence="1">The sequence shown here is derived from an EMBL/GenBank/DDBJ whole genome shotgun (WGS) entry which is preliminary data.</text>
</comment>
<dbReference type="EMBL" id="JAXAVV010000005">
    <property type="protein sequence ID" value="MDX8050416.1"/>
    <property type="molecule type" value="Genomic_DNA"/>
</dbReference>
<sequence length="156" mass="17097">MIKQRKRLADTEAVASFYDVAPGTVRSWASRYNWTPYGGRRARQWDLIEIEQKFREREMENSYSGEATLVWADGQAEVFVNLVTHGGGNELLSWSGHAEPTEDGRAFGAFGQGVEVRLPDGRSGKALGESYLEDGTLTLVGTGPAPYASSAARVQP</sequence>